<evidence type="ECO:0000256" key="1">
    <source>
        <dbReference type="ARBA" id="ARBA00022737"/>
    </source>
</evidence>
<reference evidence="3" key="1">
    <citation type="submission" date="2024-02" db="EMBL/GenBank/DDBJ databases">
        <authorList>
            <consortium name="ELIXIR-Norway"/>
            <consortium name="Elixir Norway"/>
        </authorList>
    </citation>
    <scope>NUCLEOTIDE SEQUENCE</scope>
</reference>
<evidence type="ECO:0000313" key="4">
    <source>
        <dbReference type="Proteomes" id="UP001497444"/>
    </source>
</evidence>
<dbReference type="EMBL" id="OZ020100">
    <property type="protein sequence ID" value="CAK9274078.1"/>
    <property type="molecule type" value="Genomic_DNA"/>
</dbReference>
<dbReference type="InterPro" id="IPR002885">
    <property type="entry name" value="PPR_rpt"/>
</dbReference>
<dbReference type="Pfam" id="PF13041">
    <property type="entry name" value="PPR_2"/>
    <property type="match status" value="1"/>
</dbReference>
<sequence length="330" mass="37052">MSSAMTLMTQQEVFETPVRRAFFCCSQDLQRGCCVLEVDCRQFLCDSGTNKLLEEEEMRRWRKQRSLEIHGQRVRSRSSTPNTTTVCWEFRSATALCRPPLSLFLNRTLALHALLITFHSSQNSNNKRPLGPQRGSDLCNRALASWSGELEPTAEASSQEVIQSACESDVFVATSLIDMYTKCESMEDAWEVFNKMPSRNVVSWNAMILGNVKCGQGQKASELFQQMQPEGVPPDPVTFVGILNACASLQALEEGRHTHEQIIQNGCESNVFVGSSLVDMYAKCGSMEEAWRLFNKLPSRDVISWTAMLLGHVKCGEGQKSLNLFRQMQA</sequence>
<dbReference type="NCBIfam" id="TIGR00756">
    <property type="entry name" value="PPR"/>
    <property type="match status" value="3"/>
</dbReference>
<keyword evidence="1" id="KW-0677">Repeat</keyword>
<feature type="repeat" description="PPR" evidence="2">
    <location>
        <begin position="270"/>
        <end position="304"/>
    </location>
</feature>
<dbReference type="PANTHER" id="PTHR24015">
    <property type="entry name" value="OS07G0578800 PROTEIN-RELATED"/>
    <property type="match status" value="1"/>
</dbReference>
<evidence type="ECO:0000313" key="3">
    <source>
        <dbReference type="EMBL" id="CAK9274078.1"/>
    </source>
</evidence>
<accession>A0ABP0X890</accession>
<name>A0ABP0X890_9BRYO</name>
<proteinExistence type="predicted"/>
<dbReference type="InterPro" id="IPR011990">
    <property type="entry name" value="TPR-like_helical_dom_sf"/>
</dbReference>
<feature type="repeat" description="PPR" evidence="2">
    <location>
        <begin position="169"/>
        <end position="199"/>
    </location>
</feature>
<dbReference type="Pfam" id="PF01535">
    <property type="entry name" value="PPR"/>
    <property type="match status" value="2"/>
</dbReference>
<protein>
    <recommendedName>
        <fullName evidence="5">Pentatricopeptide repeat-containing protein</fullName>
    </recommendedName>
</protein>
<dbReference type="InterPro" id="IPR046960">
    <property type="entry name" value="PPR_At4g14850-like_plant"/>
</dbReference>
<feature type="repeat" description="PPR" evidence="2">
    <location>
        <begin position="200"/>
        <end position="234"/>
    </location>
</feature>
<dbReference type="PANTHER" id="PTHR24015:SF548">
    <property type="entry name" value="OS08G0340900 PROTEIN"/>
    <property type="match status" value="1"/>
</dbReference>
<dbReference type="Proteomes" id="UP001497444">
    <property type="component" value="Chromosome 5"/>
</dbReference>
<evidence type="ECO:0000256" key="2">
    <source>
        <dbReference type="PROSITE-ProRule" id="PRU00708"/>
    </source>
</evidence>
<dbReference type="PROSITE" id="PS51375">
    <property type="entry name" value="PPR"/>
    <property type="match status" value="3"/>
</dbReference>
<keyword evidence="4" id="KW-1185">Reference proteome</keyword>
<evidence type="ECO:0008006" key="5">
    <source>
        <dbReference type="Google" id="ProtNLM"/>
    </source>
</evidence>
<dbReference type="Gene3D" id="1.25.40.10">
    <property type="entry name" value="Tetratricopeptide repeat domain"/>
    <property type="match status" value="2"/>
</dbReference>
<gene>
    <name evidence="3" type="ORF">CSSPJE1EN1_LOCUS19556</name>
</gene>
<organism evidence="3 4">
    <name type="scientific">Sphagnum jensenii</name>
    <dbReference type="NCBI Taxonomy" id="128206"/>
    <lineage>
        <taxon>Eukaryota</taxon>
        <taxon>Viridiplantae</taxon>
        <taxon>Streptophyta</taxon>
        <taxon>Embryophyta</taxon>
        <taxon>Bryophyta</taxon>
        <taxon>Sphagnophytina</taxon>
        <taxon>Sphagnopsida</taxon>
        <taxon>Sphagnales</taxon>
        <taxon>Sphagnaceae</taxon>
        <taxon>Sphagnum</taxon>
    </lineage>
</organism>